<evidence type="ECO:0000256" key="1">
    <source>
        <dbReference type="SAM" id="SignalP"/>
    </source>
</evidence>
<keyword evidence="3" id="KW-1185">Reference proteome</keyword>
<feature type="signal peptide" evidence="1">
    <location>
        <begin position="1"/>
        <end position="21"/>
    </location>
</feature>
<evidence type="ECO:0000313" key="2">
    <source>
        <dbReference type="EMBL" id="KAJ2897437.1"/>
    </source>
</evidence>
<proteinExistence type="predicted"/>
<gene>
    <name evidence="2" type="ORF">MKZ38_004668</name>
</gene>
<organism evidence="2 3">
    <name type="scientific">Zalerion maritima</name>
    <dbReference type="NCBI Taxonomy" id="339359"/>
    <lineage>
        <taxon>Eukaryota</taxon>
        <taxon>Fungi</taxon>
        <taxon>Dikarya</taxon>
        <taxon>Ascomycota</taxon>
        <taxon>Pezizomycotina</taxon>
        <taxon>Sordariomycetes</taxon>
        <taxon>Lulworthiomycetidae</taxon>
        <taxon>Lulworthiales</taxon>
        <taxon>Lulworthiaceae</taxon>
        <taxon>Zalerion</taxon>
    </lineage>
</organism>
<feature type="chain" id="PRO_5042157408" evidence="1">
    <location>
        <begin position="22"/>
        <end position="94"/>
    </location>
</feature>
<comment type="caution">
    <text evidence="2">The sequence shown here is derived from an EMBL/GenBank/DDBJ whole genome shotgun (WGS) entry which is preliminary data.</text>
</comment>
<name>A0AAD5WPR0_9PEZI</name>
<dbReference type="EMBL" id="JAKWBI020000275">
    <property type="protein sequence ID" value="KAJ2897437.1"/>
    <property type="molecule type" value="Genomic_DNA"/>
</dbReference>
<sequence length="94" mass="9886">MVHASVFVLAAISAFTGLAAADWCTNGLDYCGYNLLNKGNYYQDIVDELGANGKSTAPDWISNSLFACHGESGIDFISKCSGCRDGGSGESDFC</sequence>
<keyword evidence="1" id="KW-0732">Signal</keyword>
<reference evidence="2" key="1">
    <citation type="submission" date="2022-07" db="EMBL/GenBank/DDBJ databases">
        <title>Draft genome sequence of Zalerion maritima ATCC 34329, a (micro)plastics degrading marine fungus.</title>
        <authorList>
            <person name="Paco A."/>
            <person name="Goncalves M.F.M."/>
            <person name="Rocha-Santos T.A.P."/>
            <person name="Alves A."/>
        </authorList>
    </citation>
    <scope>NUCLEOTIDE SEQUENCE</scope>
    <source>
        <strain evidence="2">ATCC 34329</strain>
    </source>
</reference>
<evidence type="ECO:0000313" key="3">
    <source>
        <dbReference type="Proteomes" id="UP001201980"/>
    </source>
</evidence>
<dbReference type="AlphaFoldDB" id="A0AAD5WPR0"/>
<accession>A0AAD5WPR0</accession>
<protein>
    <submittedName>
        <fullName evidence="2">Uncharacterized protein</fullName>
    </submittedName>
</protein>
<dbReference type="Proteomes" id="UP001201980">
    <property type="component" value="Unassembled WGS sequence"/>
</dbReference>